<evidence type="ECO:0000256" key="1">
    <source>
        <dbReference type="ARBA" id="ARBA00023125"/>
    </source>
</evidence>
<gene>
    <name evidence="4" type="ORF">ACFQO7_23940</name>
</gene>
<organism evidence="4 5">
    <name type="scientific">Catellatospora aurea</name>
    <dbReference type="NCBI Taxonomy" id="1337874"/>
    <lineage>
        <taxon>Bacteria</taxon>
        <taxon>Bacillati</taxon>
        <taxon>Actinomycetota</taxon>
        <taxon>Actinomycetes</taxon>
        <taxon>Micromonosporales</taxon>
        <taxon>Micromonosporaceae</taxon>
        <taxon>Catellatospora</taxon>
    </lineage>
</organism>
<feature type="domain" description="HTH tetR-type" evidence="3">
    <location>
        <begin position="1"/>
        <end position="24"/>
    </location>
</feature>
<dbReference type="Pfam" id="PF00440">
    <property type="entry name" value="TetR_N"/>
    <property type="match status" value="1"/>
</dbReference>
<evidence type="ECO:0000259" key="3">
    <source>
        <dbReference type="PROSITE" id="PS50977"/>
    </source>
</evidence>
<accession>A0ABW2H112</accession>
<comment type="caution">
    <text evidence="4">The sequence shown here is derived from an EMBL/GenBank/DDBJ whole genome shotgun (WGS) entry which is preliminary data.</text>
</comment>
<dbReference type="InterPro" id="IPR001647">
    <property type="entry name" value="HTH_TetR"/>
</dbReference>
<dbReference type="Gene3D" id="1.10.357.10">
    <property type="entry name" value="Tetracycline Repressor, domain 2"/>
    <property type="match status" value="1"/>
</dbReference>
<reference evidence="5" key="1">
    <citation type="journal article" date="2019" name="Int. J. Syst. Evol. Microbiol.">
        <title>The Global Catalogue of Microorganisms (GCM) 10K type strain sequencing project: providing services to taxonomists for standard genome sequencing and annotation.</title>
        <authorList>
            <consortium name="The Broad Institute Genomics Platform"/>
            <consortium name="The Broad Institute Genome Sequencing Center for Infectious Disease"/>
            <person name="Wu L."/>
            <person name="Ma J."/>
        </authorList>
    </citation>
    <scope>NUCLEOTIDE SEQUENCE [LARGE SCALE GENOMIC DNA]</scope>
    <source>
        <strain evidence="5">CGMCC 1.9106</strain>
    </source>
</reference>
<dbReference type="EMBL" id="JBHTAC010000027">
    <property type="protein sequence ID" value="MFC7245538.1"/>
    <property type="molecule type" value="Genomic_DNA"/>
</dbReference>
<evidence type="ECO:0000256" key="2">
    <source>
        <dbReference type="PROSITE-ProRule" id="PRU00335"/>
    </source>
</evidence>
<comment type="caution">
    <text evidence="2">Lacks conserved residue(s) required for the propagation of feature annotation.</text>
</comment>
<dbReference type="RefSeq" id="WP_376808511.1">
    <property type="nucleotide sequence ID" value="NZ_JBHTAC010000027.1"/>
</dbReference>
<dbReference type="SUPFAM" id="SSF46689">
    <property type="entry name" value="Homeodomain-like"/>
    <property type="match status" value="1"/>
</dbReference>
<sequence>MAAIARRAEVGMATLYRHFPTREQ</sequence>
<keyword evidence="1 2" id="KW-0238">DNA-binding</keyword>
<evidence type="ECO:0000313" key="5">
    <source>
        <dbReference type="Proteomes" id="UP001596392"/>
    </source>
</evidence>
<protein>
    <submittedName>
        <fullName evidence="4">TetR family transcriptional regulator</fullName>
    </submittedName>
</protein>
<dbReference type="PROSITE" id="PS50977">
    <property type="entry name" value="HTH_TETR_2"/>
    <property type="match status" value="1"/>
</dbReference>
<name>A0ABW2H112_9ACTN</name>
<dbReference type="InterPro" id="IPR009057">
    <property type="entry name" value="Homeodomain-like_sf"/>
</dbReference>
<dbReference type="Proteomes" id="UP001596392">
    <property type="component" value="Unassembled WGS sequence"/>
</dbReference>
<evidence type="ECO:0000313" key="4">
    <source>
        <dbReference type="EMBL" id="MFC7245538.1"/>
    </source>
</evidence>
<keyword evidence="5" id="KW-1185">Reference proteome</keyword>
<proteinExistence type="predicted"/>